<dbReference type="InterPro" id="IPR000914">
    <property type="entry name" value="SBP_5_dom"/>
</dbReference>
<dbReference type="PANTHER" id="PTHR30290">
    <property type="entry name" value="PERIPLASMIC BINDING COMPONENT OF ABC TRANSPORTER"/>
    <property type="match status" value="1"/>
</dbReference>
<dbReference type="STRING" id="198092.SAMN02745194_02928"/>
<dbReference type="PIRSF" id="PIRSF002741">
    <property type="entry name" value="MppA"/>
    <property type="match status" value="1"/>
</dbReference>
<dbReference type="Gene3D" id="3.90.76.10">
    <property type="entry name" value="Dipeptide-binding Protein, Domain 1"/>
    <property type="match status" value="1"/>
</dbReference>
<dbReference type="InterPro" id="IPR030678">
    <property type="entry name" value="Peptide/Ni-bd"/>
</dbReference>
<dbReference type="GO" id="GO:0015833">
    <property type="term" value="P:peptide transport"/>
    <property type="evidence" value="ECO:0007669"/>
    <property type="project" value="TreeGrafter"/>
</dbReference>
<dbReference type="OrthoDB" id="9803988at2"/>
<keyword evidence="7" id="KW-1185">Reference proteome</keyword>
<organism evidence="6 7">
    <name type="scientific">Muricoccus roseus</name>
    <dbReference type="NCBI Taxonomy" id="198092"/>
    <lineage>
        <taxon>Bacteria</taxon>
        <taxon>Pseudomonadati</taxon>
        <taxon>Pseudomonadota</taxon>
        <taxon>Alphaproteobacteria</taxon>
        <taxon>Acetobacterales</taxon>
        <taxon>Roseomonadaceae</taxon>
        <taxon>Muricoccus</taxon>
    </lineage>
</organism>
<dbReference type="GO" id="GO:0030288">
    <property type="term" value="C:outer membrane-bounded periplasmic space"/>
    <property type="evidence" value="ECO:0007669"/>
    <property type="project" value="UniProtKB-ARBA"/>
</dbReference>
<dbReference type="InterPro" id="IPR039424">
    <property type="entry name" value="SBP_5"/>
</dbReference>
<evidence type="ECO:0000259" key="5">
    <source>
        <dbReference type="Pfam" id="PF00496"/>
    </source>
</evidence>
<feature type="signal peptide" evidence="4">
    <location>
        <begin position="1"/>
        <end position="22"/>
    </location>
</feature>
<dbReference type="RefSeq" id="WP_073135959.1">
    <property type="nucleotide sequence ID" value="NZ_FQZF01000016.1"/>
</dbReference>
<comment type="subcellular location">
    <subcellularLocation>
        <location evidence="1">Periplasm</location>
    </subcellularLocation>
</comment>
<dbReference type="AlphaFoldDB" id="A0A1M6KJS3"/>
<dbReference type="Gene3D" id="3.40.190.10">
    <property type="entry name" value="Periplasmic binding protein-like II"/>
    <property type="match status" value="1"/>
</dbReference>
<evidence type="ECO:0000256" key="3">
    <source>
        <dbReference type="ARBA" id="ARBA00022729"/>
    </source>
</evidence>
<sequence length="503" mass="55097">MRRSRLALLGLLAGFWMGAAPAQTLRVGIVSDPDVLDPTLSRSLAARQVFAAMCDKLIEVDAELRLVPQLATAWRWEEGGRSLVLTLRPEVRFHDGAVMDAAAVVTSLRRHLDTPGSTRRGELGPVREVAATGPLEVMLRLEQPFAPLLAALSDRAGMIVSPRAAGRVNQDFAREPACAGPFRFVRRVAQDRIELERFPEYWNARAIHFDRVVYRPITDSTVMAANLRSGTIELAERVAATDLPELRADRRVQIASVPSLNSVYVAVNVANGPRADTPLGRDRRVREALELSIDRAALVQVAFDGQYVPGNQSVAPNSPNYVRALPVPGRDLARARALLREAGITDRVKIRLSVPNTSEYTQAAEIIQAMAAEAGFDVELQVIETATLLRQWTGGDFESLLIAWSGRLDLDGNLWGFNACGESLNGGKYCSEEADAALREGRGSIGPAQRVAAYERAMRVLLADRPYIYLWHSRVLHGGASRLEGLRAVPDGLLRLQGLKLRG</sequence>
<comment type="similarity">
    <text evidence="2">Belongs to the bacterial solute-binding protein 5 family.</text>
</comment>
<protein>
    <submittedName>
        <fullName evidence="6">Peptide/nickel transport system substrate-binding protein</fullName>
    </submittedName>
</protein>
<evidence type="ECO:0000256" key="2">
    <source>
        <dbReference type="ARBA" id="ARBA00005695"/>
    </source>
</evidence>
<name>A0A1M6KJS3_9PROT</name>
<dbReference type="SUPFAM" id="SSF53850">
    <property type="entry name" value="Periplasmic binding protein-like II"/>
    <property type="match status" value="1"/>
</dbReference>
<dbReference type="GO" id="GO:1904680">
    <property type="term" value="F:peptide transmembrane transporter activity"/>
    <property type="evidence" value="ECO:0007669"/>
    <property type="project" value="TreeGrafter"/>
</dbReference>
<evidence type="ECO:0000256" key="4">
    <source>
        <dbReference type="SAM" id="SignalP"/>
    </source>
</evidence>
<proteinExistence type="inferred from homology"/>
<evidence type="ECO:0000256" key="1">
    <source>
        <dbReference type="ARBA" id="ARBA00004418"/>
    </source>
</evidence>
<feature type="chain" id="PRO_5012477715" evidence="4">
    <location>
        <begin position="23"/>
        <end position="503"/>
    </location>
</feature>
<dbReference type="Pfam" id="PF00496">
    <property type="entry name" value="SBP_bac_5"/>
    <property type="match status" value="1"/>
</dbReference>
<keyword evidence="3 4" id="KW-0732">Signal</keyword>
<dbReference type="GO" id="GO:0043190">
    <property type="term" value="C:ATP-binding cassette (ABC) transporter complex"/>
    <property type="evidence" value="ECO:0007669"/>
    <property type="project" value="InterPro"/>
</dbReference>
<dbReference type="EMBL" id="FQZF01000016">
    <property type="protein sequence ID" value="SHJ59195.1"/>
    <property type="molecule type" value="Genomic_DNA"/>
</dbReference>
<accession>A0A1M6KJS3</accession>
<feature type="domain" description="Solute-binding protein family 5" evidence="5">
    <location>
        <begin position="66"/>
        <end position="422"/>
    </location>
</feature>
<evidence type="ECO:0000313" key="6">
    <source>
        <dbReference type="EMBL" id="SHJ59195.1"/>
    </source>
</evidence>
<dbReference type="Proteomes" id="UP000184387">
    <property type="component" value="Unassembled WGS sequence"/>
</dbReference>
<dbReference type="Gene3D" id="3.10.105.10">
    <property type="entry name" value="Dipeptide-binding Protein, Domain 3"/>
    <property type="match status" value="1"/>
</dbReference>
<gene>
    <name evidence="6" type="ORF">SAMN02745194_02928</name>
</gene>
<dbReference type="PANTHER" id="PTHR30290:SF38">
    <property type="entry name" value="D,D-DIPEPTIDE-BINDING PERIPLASMIC PROTEIN DDPA-RELATED"/>
    <property type="match status" value="1"/>
</dbReference>
<reference evidence="6 7" key="1">
    <citation type="submission" date="2016-11" db="EMBL/GenBank/DDBJ databases">
        <authorList>
            <person name="Jaros S."/>
            <person name="Januszkiewicz K."/>
            <person name="Wedrychowicz H."/>
        </authorList>
    </citation>
    <scope>NUCLEOTIDE SEQUENCE [LARGE SCALE GENOMIC DNA]</scope>
    <source>
        <strain evidence="6 7">DSM 14916</strain>
    </source>
</reference>
<evidence type="ECO:0000313" key="7">
    <source>
        <dbReference type="Proteomes" id="UP000184387"/>
    </source>
</evidence>